<name>A0AAQ1UGZ5_9BACT</name>
<gene>
    <name evidence="1" type="ORF">NCTC13063_00310</name>
</gene>
<comment type="caution">
    <text evidence="1">The sequence shown here is derived from an EMBL/GenBank/DDBJ whole genome shotgun (WGS) entry which is preliminary data.</text>
</comment>
<reference evidence="1 2" key="1">
    <citation type="submission" date="2018-06" db="EMBL/GenBank/DDBJ databases">
        <authorList>
            <consortium name="Pathogen Informatics"/>
            <person name="Doyle S."/>
        </authorList>
    </citation>
    <scope>NUCLEOTIDE SEQUENCE [LARGE SCALE GENOMIC DNA]</scope>
    <source>
        <strain evidence="1 2">NCTC13063</strain>
    </source>
</reference>
<protein>
    <submittedName>
        <fullName evidence="1">Uncharacterized protein</fullName>
    </submittedName>
</protein>
<evidence type="ECO:0000313" key="2">
    <source>
        <dbReference type="Proteomes" id="UP000255283"/>
    </source>
</evidence>
<organism evidence="1 2">
    <name type="scientific">Segatella buccae</name>
    <dbReference type="NCBI Taxonomy" id="28126"/>
    <lineage>
        <taxon>Bacteria</taxon>
        <taxon>Pseudomonadati</taxon>
        <taxon>Bacteroidota</taxon>
        <taxon>Bacteroidia</taxon>
        <taxon>Bacteroidales</taxon>
        <taxon>Prevotellaceae</taxon>
        <taxon>Segatella</taxon>
    </lineage>
</organism>
<accession>A0AAQ1UGZ5</accession>
<sequence>MPFSPICIVPVMKLFESSPTGDNLMLKSLNDDVK</sequence>
<evidence type="ECO:0000313" key="1">
    <source>
        <dbReference type="EMBL" id="SUB79057.1"/>
    </source>
</evidence>
<dbReference type="AlphaFoldDB" id="A0AAQ1UGZ5"/>
<proteinExistence type="predicted"/>
<dbReference type="Proteomes" id="UP000255283">
    <property type="component" value="Unassembled WGS sequence"/>
</dbReference>
<dbReference type="EMBL" id="UGTJ01000001">
    <property type="protein sequence ID" value="SUB79057.1"/>
    <property type="molecule type" value="Genomic_DNA"/>
</dbReference>